<dbReference type="InterPro" id="IPR042100">
    <property type="entry name" value="Bug_dom1"/>
</dbReference>
<dbReference type="InterPro" id="IPR005064">
    <property type="entry name" value="BUG"/>
</dbReference>
<evidence type="ECO:0008006" key="5">
    <source>
        <dbReference type="Google" id="ProtNLM"/>
    </source>
</evidence>
<feature type="signal peptide" evidence="2">
    <location>
        <begin position="1"/>
        <end position="26"/>
    </location>
</feature>
<comment type="caution">
    <text evidence="3">The sequence shown here is derived from an EMBL/GenBank/DDBJ whole genome shotgun (WGS) entry which is preliminary data.</text>
</comment>
<dbReference type="SUPFAM" id="SSF53850">
    <property type="entry name" value="Periplasmic binding protein-like II"/>
    <property type="match status" value="1"/>
</dbReference>
<protein>
    <recommendedName>
        <fullName evidence="5">Tripartite-type tricarboxylate transporter, receptor component TctC</fullName>
    </recommendedName>
</protein>
<dbReference type="OrthoDB" id="8841189at2"/>
<keyword evidence="4" id="KW-1185">Reference proteome</keyword>
<dbReference type="PIRSF" id="PIRSF017082">
    <property type="entry name" value="YflP"/>
    <property type="match status" value="1"/>
</dbReference>
<reference evidence="3 4" key="1">
    <citation type="submission" date="2017-10" db="EMBL/GenBank/DDBJ databases">
        <title>Two draft genome sequences of Pusillimonas sp. strains isolated from a nitrate- and radionuclide-contaminated groundwater in Russia.</title>
        <authorList>
            <person name="Grouzdev D.S."/>
            <person name="Tourova T.P."/>
            <person name="Goeva M.A."/>
            <person name="Babich T.L."/>
            <person name="Sokolova D.S."/>
            <person name="Abdullin R."/>
            <person name="Poltaraus A.B."/>
            <person name="Toshchakov S.V."/>
            <person name="Nazina T.N."/>
        </authorList>
    </citation>
    <scope>NUCLEOTIDE SEQUENCE [LARGE SCALE GENOMIC DNA]</scope>
    <source>
        <strain evidence="3 4">JR1/69-3-13</strain>
    </source>
</reference>
<proteinExistence type="inferred from homology"/>
<organism evidence="3 4">
    <name type="scientific">Pollutimonas subterranea</name>
    <dbReference type="NCBI Taxonomy" id="2045210"/>
    <lineage>
        <taxon>Bacteria</taxon>
        <taxon>Pseudomonadati</taxon>
        <taxon>Pseudomonadota</taxon>
        <taxon>Betaproteobacteria</taxon>
        <taxon>Burkholderiales</taxon>
        <taxon>Alcaligenaceae</taxon>
        <taxon>Pollutimonas</taxon>
    </lineage>
</organism>
<dbReference type="PANTHER" id="PTHR42928:SF5">
    <property type="entry name" value="BLR1237 PROTEIN"/>
    <property type="match status" value="1"/>
</dbReference>
<dbReference type="Gene3D" id="3.40.190.10">
    <property type="entry name" value="Periplasmic binding protein-like II"/>
    <property type="match status" value="1"/>
</dbReference>
<name>A0A2N4U6F9_9BURK</name>
<dbReference type="EMBL" id="PDNW01000004">
    <property type="protein sequence ID" value="PLC50608.1"/>
    <property type="molecule type" value="Genomic_DNA"/>
</dbReference>
<feature type="chain" id="PRO_5014898026" description="Tripartite-type tricarboxylate transporter, receptor component TctC" evidence="2">
    <location>
        <begin position="27"/>
        <end position="325"/>
    </location>
</feature>
<evidence type="ECO:0000256" key="2">
    <source>
        <dbReference type="SAM" id="SignalP"/>
    </source>
</evidence>
<gene>
    <name evidence="3" type="ORF">CR159_06235</name>
</gene>
<comment type="similarity">
    <text evidence="1">Belongs to the UPF0065 (bug) family.</text>
</comment>
<dbReference type="Pfam" id="PF03401">
    <property type="entry name" value="TctC"/>
    <property type="match status" value="1"/>
</dbReference>
<keyword evidence="2" id="KW-0732">Signal</keyword>
<evidence type="ECO:0000256" key="1">
    <source>
        <dbReference type="ARBA" id="ARBA00006987"/>
    </source>
</evidence>
<dbReference type="Proteomes" id="UP000234190">
    <property type="component" value="Unassembled WGS sequence"/>
</dbReference>
<evidence type="ECO:0000313" key="3">
    <source>
        <dbReference type="EMBL" id="PLC50608.1"/>
    </source>
</evidence>
<dbReference type="CDD" id="cd13578">
    <property type="entry name" value="PBP2_Bug27"/>
    <property type="match status" value="1"/>
</dbReference>
<sequence length="325" mass="34322">MFSKYVSRHISGIAMALVAGVSSAAASDYPSKPITVVVPYAVGGTTDIVSRIIGQELGKTTGESVVVENRAGGGGIIGWSIVARAKPDGYTLLTTESSLAMSTALKLKMPFDPNKAFTHVAIATSVPYVVVVNPDVPVTTVEELIALAKNKPNELFYGSGGNGTNTHLAAELFKTLADVKIDHVPYKGAGAALNDVLGGQIQMLITALPTALPHIKSGKLKALMVTSDTRSPVLPDVRSASEAGLPGMKTEFWVGYAVPAGTPQDIVEKINEAVRTSINRPDVKQRIEGLGISVKGLTYEESEKLVADDIALWEKTIRDADIKVQ</sequence>
<dbReference type="RefSeq" id="WP_102073152.1">
    <property type="nucleotide sequence ID" value="NZ_PDNW01000004.1"/>
</dbReference>
<accession>A0A2N4U6F9</accession>
<dbReference type="AlphaFoldDB" id="A0A2N4U6F9"/>
<dbReference type="PANTHER" id="PTHR42928">
    <property type="entry name" value="TRICARBOXYLATE-BINDING PROTEIN"/>
    <property type="match status" value="1"/>
</dbReference>
<dbReference type="Gene3D" id="3.40.190.150">
    <property type="entry name" value="Bordetella uptake gene, domain 1"/>
    <property type="match status" value="1"/>
</dbReference>
<evidence type="ECO:0000313" key="4">
    <source>
        <dbReference type="Proteomes" id="UP000234190"/>
    </source>
</evidence>